<proteinExistence type="predicted"/>
<feature type="transmembrane region" description="Helical" evidence="6">
    <location>
        <begin position="72"/>
        <end position="89"/>
    </location>
</feature>
<evidence type="ECO:0000256" key="4">
    <source>
        <dbReference type="ARBA" id="ARBA00022989"/>
    </source>
</evidence>
<evidence type="ECO:0000256" key="3">
    <source>
        <dbReference type="ARBA" id="ARBA00022692"/>
    </source>
</evidence>
<dbReference type="Proteomes" id="UP000818323">
    <property type="component" value="Unassembled WGS sequence"/>
</dbReference>
<dbReference type="PANTHER" id="PTHR30086:SF20">
    <property type="entry name" value="ARGININE EXPORTER PROTEIN ARGO-RELATED"/>
    <property type="match status" value="1"/>
</dbReference>
<keyword evidence="2" id="KW-1003">Cell membrane</keyword>
<evidence type="ECO:0000256" key="6">
    <source>
        <dbReference type="SAM" id="Phobius"/>
    </source>
</evidence>
<feature type="transmembrane region" description="Helical" evidence="6">
    <location>
        <begin position="143"/>
        <end position="166"/>
    </location>
</feature>
<keyword evidence="5 6" id="KW-0472">Membrane</keyword>
<gene>
    <name evidence="7" type="ORF">GR303_09040</name>
</gene>
<feature type="transmembrane region" description="Helical" evidence="6">
    <location>
        <begin position="6"/>
        <end position="28"/>
    </location>
</feature>
<reference evidence="7 8" key="1">
    <citation type="submission" date="2020-01" db="EMBL/GenBank/DDBJ databases">
        <title>Microvirga sp. nov., an arsenate reduction bacterium isolated from Tibet hotspring sediments.</title>
        <authorList>
            <person name="Yuan C.-G."/>
        </authorList>
    </citation>
    <scope>NUCLEOTIDE SEQUENCE [LARGE SCALE GENOMIC DNA]</scope>
    <source>
        <strain evidence="7 8">SYSU G3D203</strain>
    </source>
</reference>
<keyword evidence="3 6" id="KW-0812">Transmembrane</keyword>
<accession>A0ABW9Z1G4</accession>
<evidence type="ECO:0000313" key="7">
    <source>
        <dbReference type="EMBL" id="NBJ24499.1"/>
    </source>
</evidence>
<keyword evidence="8" id="KW-1185">Reference proteome</keyword>
<evidence type="ECO:0000256" key="2">
    <source>
        <dbReference type="ARBA" id="ARBA00022475"/>
    </source>
</evidence>
<organism evidence="7 8">
    <name type="scientific">Microvirga arsenatis</name>
    <dbReference type="NCBI Taxonomy" id="2692265"/>
    <lineage>
        <taxon>Bacteria</taxon>
        <taxon>Pseudomonadati</taxon>
        <taxon>Pseudomonadota</taxon>
        <taxon>Alphaproteobacteria</taxon>
        <taxon>Hyphomicrobiales</taxon>
        <taxon>Methylobacteriaceae</taxon>
        <taxon>Microvirga</taxon>
    </lineage>
</organism>
<comment type="caution">
    <text evidence="7">The sequence shown here is derived from an EMBL/GenBank/DDBJ whole genome shotgun (WGS) entry which is preliminary data.</text>
</comment>
<sequence length="209" mass="21843">MPSPESFVLFFAAALLIAITPGPGLFYVTARTLAGGRREGIASSCGTAIGGLVHVLAGAFGVSALVMASAEAFTLLKLFGAAYLVWLGFKTIREAKAEALTDVSASGPWRAFRDGVLVEALNPKTAAFFLAFIPQFVRLDQGGVALQFVMLGLVSIALNTLGAVLVTLMASRARDGLARRPHVIRRVRQASGTVMCGLGALLALARRPA</sequence>
<name>A0ABW9Z1G4_9HYPH</name>
<dbReference type="PIRSF" id="PIRSF006324">
    <property type="entry name" value="LeuE"/>
    <property type="match status" value="1"/>
</dbReference>
<evidence type="ECO:0000313" key="8">
    <source>
        <dbReference type="Proteomes" id="UP000818323"/>
    </source>
</evidence>
<comment type="subcellular location">
    <subcellularLocation>
        <location evidence="1">Cell membrane</location>
        <topology evidence="1">Multi-pass membrane protein</topology>
    </subcellularLocation>
</comment>
<dbReference type="EMBL" id="JAAAXJ010000004">
    <property type="protein sequence ID" value="NBJ24499.1"/>
    <property type="molecule type" value="Genomic_DNA"/>
</dbReference>
<protein>
    <submittedName>
        <fullName evidence="7">LysE family transporter</fullName>
    </submittedName>
</protein>
<feature type="transmembrane region" description="Helical" evidence="6">
    <location>
        <begin position="116"/>
        <end position="137"/>
    </location>
</feature>
<evidence type="ECO:0000256" key="5">
    <source>
        <dbReference type="ARBA" id="ARBA00023136"/>
    </source>
</evidence>
<evidence type="ECO:0000256" key="1">
    <source>
        <dbReference type="ARBA" id="ARBA00004651"/>
    </source>
</evidence>
<feature type="transmembrane region" description="Helical" evidence="6">
    <location>
        <begin position="40"/>
        <end position="66"/>
    </location>
</feature>
<dbReference type="InterPro" id="IPR001123">
    <property type="entry name" value="LeuE-type"/>
</dbReference>
<dbReference type="RefSeq" id="WP_161722252.1">
    <property type="nucleotide sequence ID" value="NZ_JAAAXI010000003.1"/>
</dbReference>
<keyword evidence="4 6" id="KW-1133">Transmembrane helix</keyword>
<dbReference type="Pfam" id="PF01810">
    <property type="entry name" value="LysE"/>
    <property type="match status" value="1"/>
</dbReference>
<dbReference type="PANTHER" id="PTHR30086">
    <property type="entry name" value="ARGININE EXPORTER PROTEIN ARGO"/>
    <property type="match status" value="1"/>
</dbReference>